<dbReference type="Gramene" id="rna-AYBTSS11_LOCUS24533">
    <property type="protein sequence ID" value="CAJ1972484.1"/>
    <property type="gene ID" value="gene-AYBTSS11_LOCUS24533"/>
</dbReference>
<name>A0AA86SX01_9FABA</name>
<accession>A0AA86SX01</accession>
<evidence type="ECO:0000313" key="1">
    <source>
        <dbReference type="EMBL" id="CAJ1972484.1"/>
    </source>
</evidence>
<sequence>MVPNLPDHKKHAKASTFRLLKPEKKYIGTEKICACFAGLFELCAMHKADQNLAPFWTLSVLGLPICDCD</sequence>
<dbReference type="EMBL" id="OY731405">
    <property type="protein sequence ID" value="CAJ1972484.1"/>
    <property type="molecule type" value="Genomic_DNA"/>
</dbReference>
<dbReference type="AlphaFoldDB" id="A0AA86SX01"/>
<organism evidence="1 2">
    <name type="scientific">Sphenostylis stenocarpa</name>
    <dbReference type="NCBI Taxonomy" id="92480"/>
    <lineage>
        <taxon>Eukaryota</taxon>
        <taxon>Viridiplantae</taxon>
        <taxon>Streptophyta</taxon>
        <taxon>Embryophyta</taxon>
        <taxon>Tracheophyta</taxon>
        <taxon>Spermatophyta</taxon>
        <taxon>Magnoliopsida</taxon>
        <taxon>eudicotyledons</taxon>
        <taxon>Gunneridae</taxon>
        <taxon>Pentapetalae</taxon>
        <taxon>rosids</taxon>
        <taxon>fabids</taxon>
        <taxon>Fabales</taxon>
        <taxon>Fabaceae</taxon>
        <taxon>Papilionoideae</taxon>
        <taxon>50 kb inversion clade</taxon>
        <taxon>NPAAA clade</taxon>
        <taxon>indigoferoid/millettioid clade</taxon>
        <taxon>Phaseoleae</taxon>
        <taxon>Sphenostylis</taxon>
    </lineage>
</organism>
<proteinExistence type="predicted"/>
<evidence type="ECO:0000313" key="2">
    <source>
        <dbReference type="Proteomes" id="UP001189624"/>
    </source>
</evidence>
<dbReference type="Proteomes" id="UP001189624">
    <property type="component" value="Chromosome 8"/>
</dbReference>
<feature type="non-terminal residue" evidence="1">
    <location>
        <position position="69"/>
    </location>
</feature>
<protein>
    <submittedName>
        <fullName evidence="1">Uncharacterized protein</fullName>
    </submittedName>
</protein>
<keyword evidence="2" id="KW-1185">Reference proteome</keyword>
<gene>
    <name evidence="1" type="ORF">AYBTSS11_LOCUS24533</name>
</gene>
<reference evidence="1" key="1">
    <citation type="submission" date="2023-10" db="EMBL/GenBank/DDBJ databases">
        <authorList>
            <person name="Domelevo Entfellner J.-B."/>
        </authorList>
    </citation>
    <scope>NUCLEOTIDE SEQUENCE</scope>
</reference>